<comment type="similarity">
    <text evidence="1">Belongs to the peptidase A1 family.</text>
</comment>
<dbReference type="Proteomes" id="UP001341840">
    <property type="component" value="Unassembled WGS sequence"/>
</dbReference>
<dbReference type="CDD" id="cd05476">
    <property type="entry name" value="pepsin_A_like_plant"/>
    <property type="match status" value="1"/>
</dbReference>
<dbReference type="InterPro" id="IPR051708">
    <property type="entry name" value="Plant_Aspart_Prot_A1"/>
</dbReference>
<evidence type="ECO:0000256" key="3">
    <source>
        <dbReference type="ARBA" id="ARBA00022750"/>
    </source>
</evidence>
<dbReference type="Pfam" id="PF14541">
    <property type="entry name" value="TAXi_C"/>
    <property type="match status" value="1"/>
</dbReference>
<dbReference type="InterPro" id="IPR021109">
    <property type="entry name" value="Peptidase_aspartic_dom_sf"/>
</dbReference>
<organism evidence="7 8">
    <name type="scientific">Stylosanthes scabra</name>
    <dbReference type="NCBI Taxonomy" id="79078"/>
    <lineage>
        <taxon>Eukaryota</taxon>
        <taxon>Viridiplantae</taxon>
        <taxon>Streptophyta</taxon>
        <taxon>Embryophyta</taxon>
        <taxon>Tracheophyta</taxon>
        <taxon>Spermatophyta</taxon>
        <taxon>Magnoliopsida</taxon>
        <taxon>eudicotyledons</taxon>
        <taxon>Gunneridae</taxon>
        <taxon>Pentapetalae</taxon>
        <taxon>rosids</taxon>
        <taxon>fabids</taxon>
        <taxon>Fabales</taxon>
        <taxon>Fabaceae</taxon>
        <taxon>Papilionoideae</taxon>
        <taxon>50 kb inversion clade</taxon>
        <taxon>dalbergioids sensu lato</taxon>
        <taxon>Dalbergieae</taxon>
        <taxon>Pterocarpus clade</taxon>
        <taxon>Stylosanthes</taxon>
    </lineage>
</organism>
<protein>
    <submittedName>
        <fullName evidence="7">Beta-site APP-cleaving enzyme</fullName>
    </submittedName>
</protein>
<name>A0ABU6SB98_9FABA</name>
<dbReference type="EMBL" id="JASCZI010060524">
    <property type="protein sequence ID" value="MED6133408.1"/>
    <property type="molecule type" value="Genomic_DNA"/>
</dbReference>
<keyword evidence="2" id="KW-0645">Protease</keyword>
<evidence type="ECO:0000313" key="7">
    <source>
        <dbReference type="EMBL" id="MED6133408.1"/>
    </source>
</evidence>
<dbReference type="PROSITE" id="PS51767">
    <property type="entry name" value="PEPTIDASE_A1"/>
    <property type="match status" value="1"/>
</dbReference>
<dbReference type="PANTHER" id="PTHR47967:SF91">
    <property type="entry name" value="PEPTIDASE A1 DOMAIN-CONTAINING PROTEIN"/>
    <property type="match status" value="1"/>
</dbReference>
<keyword evidence="8" id="KW-1185">Reference proteome</keyword>
<dbReference type="InterPro" id="IPR033121">
    <property type="entry name" value="PEPTIDASE_A1"/>
</dbReference>
<comment type="caution">
    <text evidence="7">The sequence shown here is derived from an EMBL/GenBank/DDBJ whole genome shotgun (WGS) entry which is preliminary data.</text>
</comment>
<dbReference type="PANTHER" id="PTHR47967">
    <property type="entry name" value="OS07G0603500 PROTEIN-RELATED"/>
    <property type="match status" value="1"/>
</dbReference>
<accession>A0ABU6SB98</accession>
<keyword evidence="5" id="KW-0325">Glycoprotein</keyword>
<evidence type="ECO:0000256" key="4">
    <source>
        <dbReference type="ARBA" id="ARBA00022801"/>
    </source>
</evidence>
<dbReference type="Gene3D" id="2.40.70.10">
    <property type="entry name" value="Acid Proteases"/>
    <property type="match status" value="2"/>
</dbReference>
<keyword evidence="3" id="KW-0064">Aspartyl protease</keyword>
<sequence>MWNVTRRRRTESDSGGDFSTNIISDGNEYIATIYLGNPLVKVTVMVDTGSGVNWIKGPPIYDAKKSRTYEPRFCDGGCPFRSGCEHFSDLCRYRIEYADGAFSTGIISYDNFAFEDLDGIVKNIGNLQFGYATESKDFSGQENGNLGLNRESISFVSQLGIQKFSHCLVSMDNIKGSRMHFGPSANVNGVKLPYDPTLDFHYFVTLEGIKVGNKYVEISPGVFAFNKNIQDSGVIFDIGTTFSTLYQKCYDPFAREMRNQMMKVQFVKPINFFDMCFRGTKRDFDELPTVMFEFDKMRLTFSKANTYVEVARNVLCLGILPEKNYQISIIGNFQMRDMLIGYDLANHQIAFANANCNNYT</sequence>
<evidence type="ECO:0000256" key="1">
    <source>
        <dbReference type="ARBA" id="ARBA00007447"/>
    </source>
</evidence>
<dbReference type="InterPro" id="IPR034161">
    <property type="entry name" value="Pepsin-like_plant"/>
</dbReference>
<evidence type="ECO:0000256" key="5">
    <source>
        <dbReference type="ARBA" id="ARBA00023180"/>
    </source>
</evidence>
<gene>
    <name evidence="7" type="primary">BACE1_5</name>
    <name evidence="7" type="ORF">PIB30_027947</name>
</gene>
<feature type="domain" description="Peptidase A1" evidence="6">
    <location>
        <begin position="29"/>
        <end position="352"/>
    </location>
</feature>
<dbReference type="InterPro" id="IPR032799">
    <property type="entry name" value="TAXi_C"/>
</dbReference>
<dbReference type="InterPro" id="IPR032861">
    <property type="entry name" value="TAXi_N"/>
</dbReference>
<evidence type="ECO:0000256" key="2">
    <source>
        <dbReference type="ARBA" id="ARBA00022670"/>
    </source>
</evidence>
<evidence type="ECO:0000313" key="8">
    <source>
        <dbReference type="Proteomes" id="UP001341840"/>
    </source>
</evidence>
<dbReference type="Pfam" id="PF14543">
    <property type="entry name" value="TAXi_N"/>
    <property type="match status" value="1"/>
</dbReference>
<dbReference type="SUPFAM" id="SSF50630">
    <property type="entry name" value="Acid proteases"/>
    <property type="match status" value="1"/>
</dbReference>
<keyword evidence="4" id="KW-0378">Hydrolase</keyword>
<proteinExistence type="inferred from homology"/>
<evidence type="ECO:0000259" key="6">
    <source>
        <dbReference type="PROSITE" id="PS51767"/>
    </source>
</evidence>
<reference evidence="7 8" key="1">
    <citation type="journal article" date="2023" name="Plants (Basel)">
        <title>Bridging the Gap: Combining Genomics and Transcriptomics Approaches to Understand Stylosanthes scabra, an Orphan Legume from the Brazilian Caatinga.</title>
        <authorList>
            <person name="Ferreira-Neto J.R.C."/>
            <person name="da Silva M.D."/>
            <person name="Binneck E."/>
            <person name="de Melo N.F."/>
            <person name="da Silva R.H."/>
            <person name="de Melo A.L.T.M."/>
            <person name="Pandolfi V."/>
            <person name="Bustamante F.O."/>
            <person name="Brasileiro-Vidal A.C."/>
            <person name="Benko-Iseppon A.M."/>
        </authorList>
    </citation>
    <scope>NUCLEOTIDE SEQUENCE [LARGE SCALE GENOMIC DNA]</scope>
    <source>
        <tissue evidence="7">Leaves</tissue>
    </source>
</reference>